<dbReference type="SUPFAM" id="SSF54665">
    <property type="entry name" value="CO dehydrogenase molybdoprotein N-domain-like"/>
    <property type="match status" value="1"/>
</dbReference>
<dbReference type="SMART" id="SM01092">
    <property type="entry name" value="CO_deh_flav_C"/>
    <property type="match status" value="1"/>
</dbReference>
<dbReference type="Pfam" id="PF00941">
    <property type="entry name" value="FAD_binding_5"/>
    <property type="match status" value="1"/>
</dbReference>
<evidence type="ECO:0000256" key="12">
    <source>
        <dbReference type="PIRSR" id="PIRSR000127-3"/>
    </source>
</evidence>
<evidence type="ECO:0000256" key="7">
    <source>
        <dbReference type="ARBA" id="ARBA00023014"/>
    </source>
</evidence>
<dbReference type="InterPro" id="IPR036318">
    <property type="entry name" value="FAD-bd_PCMH-like_sf"/>
</dbReference>
<feature type="binding site" evidence="12">
    <location>
        <position position="656"/>
    </location>
    <ligand>
        <name>Mo-molybdopterin</name>
        <dbReference type="ChEBI" id="CHEBI:71302"/>
    </ligand>
    <ligandPart>
        <name>Mo</name>
        <dbReference type="ChEBI" id="CHEBI:28685"/>
    </ligandPart>
</feature>
<dbReference type="GO" id="GO:0051537">
    <property type="term" value="F:2 iron, 2 sulfur cluster binding"/>
    <property type="evidence" value="ECO:0007669"/>
    <property type="project" value="UniProtKB-KW"/>
</dbReference>
<dbReference type="PANTHER" id="PTHR11908:SF132">
    <property type="entry name" value="ALDEHYDE OXIDASE 1-RELATED"/>
    <property type="match status" value="1"/>
</dbReference>
<reference evidence="14" key="1">
    <citation type="journal article" date="2019" name="Sci. Rep.">
        <title>Antennal transcriptome analyses and olfactory protein identification in an important wood-boring moth pest, Streltzoviella insularis (Lepidoptera: Cossidae).</title>
        <authorList>
            <person name="Yang Y"/>
            <person name="Li W"/>
            <person name="Tao J Zong.S."/>
        </authorList>
    </citation>
    <scope>NUCLEOTIDE SEQUENCE</scope>
    <source>
        <tissue evidence="14">Antennae</tissue>
    </source>
</reference>
<comment type="cofactor">
    <cofactor evidence="12">
        <name>[2Fe-2S] cluster</name>
        <dbReference type="ChEBI" id="CHEBI:190135"/>
    </cofactor>
    <text evidence="12">Binds 2 [2Fe-2S] clusters.</text>
</comment>
<dbReference type="EMBL" id="MT386855">
    <property type="protein sequence ID" value="QLI62139.1"/>
    <property type="molecule type" value="mRNA"/>
</dbReference>
<feature type="active site" description="Proton acceptor" evidence="10">
    <location>
        <position position="1095"/>
    </location>
</feature>
<protein>
    <submittedName>
        <fullName evidence="14">Aldehyde oxidase 8</fullName>
    </submittedName>
</protein>
<dbReference type="SUPFAM" id="SSF56003">
    <property type="entry name" value="Molybdenum cofactor-binding domain"/>
    <property type="match status" value="1"/>
</dbReference>
<dbReference type="InterPro" id="IPR016166">
    <property type="entry name" value="FAD-bd_PCMH"/>
</dbReference>
<dbReference type="Pfam" id="PF01315">
    <property type="entry name" value="Ald_Xan_dh_C"/>
    <property type="match status" value="1"/>
</dbReference>
<accession>A0A7D5UMR5</accession>
<keyword evidence="11" id="KW-0285">Flavoprotein</keyword>
<evidence type="ECO:0000256" key="10">
    <source>
        <dbReference type="PIRSR" id="PIRSR000127-1"/>
    </source>
</evidence>
<dbReference type="InterPro" id="IPR036683">
    <property type="entry name" value="CO_DH_flav_C_dom_sf"/>
</dbReference>
<feature type="binding site" evidence="12">
    <location>
        <position position="27"/>
    </location>
    <ligand>
        <name>[2Fe-2S] cluster</name>
        <dbReference type="ChEBI" id="CHEBI:190135"/>
        <label>2</label>
    </ligand>
</feature>
<dbReference type="Pfam" id="PF03450">
    <property type="entry name" value="CO_deh_flav_C"/>
    <property type="match status" value="1"/>
</dbReference>
<dbReference type="GO" id="GO:0016491">
    <property type="term" value="F:oxidoreductase activity"/>
    <property type="evidence" value="ECO:0007669"/>
    <property type="project" value="UniProtKB-KW"/>
</dbReference>
<feature type="binding site" evidence="11">
    <location>
        <begin position="213"/>
        <end position="217"/>
    </location>
    <ligand>
        <name>FAD</name>
        <dbReference type="ChEBI" id="CHEBI:57692"/>
    </ligand>
</feature>
<comment type="cofactor">
    <cofactor evidence="9">
        <name>[2Fe-2S] cluster</name>
        <dbReference type="ChEBI" id="CHEBI:190135"/>
    </cofactor>
</comment>
<dbReference type="PANTHER" id="PTHR11908">
    <property type="entry name" value="XANTHINE DEHYDROGENASE"/>
    <property type="match status" value="1"/>
</dbReference>
<keyword evidence="7 12" id="KW-0411">Iron-sulfur</keyword>
<dbReference type="InterPro" id="IPR036856">
    <property type="entry name" value="Ald_Oxase/Xan_DH_a/b_sf"/>
</dbReference>
<dbReference type="GO" id="GO:0071949">
    <property type="term" value="F:FAD binding"/>
    <property type="evidence" value="ECO:0007669"/>
    <property type="project" value="InterPro"/>
</dbReference>
<keyword evidence="12" id="KW-0408">Iron</keyword>
<feature type="binding site" evidence="11">
    <location>
        <position position="287"/>
    </location>
    <ligand>
        <name>FAD</name>
        <dbReference type="ChEBI" id="CHEBI:57692"/>
    </ligand>
</feature>
<dbReference type="InterPro" id="IPR037165">
    <property type="entry name" value="AldOxase/xan_DH_Mopterin-bd_sf"/>
</dbReference>
<evidence type="ECO:0000313" key="14">
    <source>
        <dbReference type="EMBL" id="QLI62139.1"/>
    </source>
</evidence>
<dbReference type="SUPFAM" id="SSF55447">
    <property type="entry name" value="CO dehydrogenase flavoprotein C-terminal domain-like"/>
    <property type="match status" value="1"/>
</dbReference>
<evidence type="ECO:0000256" key="8">
    <source>
        <dbReference type="ARBA" id="ARBA00023140"/>
    </source>
</evidence>
<dbReference type="InterPro" id="IPR036884">
    <property type="entry name" value="2Fe-2S-bd_dom_sf"/>
</dbReference>
<proteinExistence type="evidence at transcript level"/>
<keyword evidence="4 12" id="KW-0500">Molybdenum</keyword>
<dbReference type="Pfam" id="PF02738">
    <property type="entry name" value="MoCoBD_1"/>
    <property type="match status" value="1"/>
</dbReference>
<evidence type="ECO:0000256" key="4">
    <source>
        <dbReference type="ARBA" id="ARBA00022505"/>
    </source>
</evidence>
<dbReference type="InterPro" id="IPR016208">
    <property type="entry name" value="Ald_Oxase/xanthine_DH-like"/>
</dbReference>
<feature type="domain" description="FAD-binding PCMH-type" evidence="13">
    <location>
        <begin position="98"/>
        <end position="279"/>
    </location>
</feature>
<dbReference type="SUPFAM" id="SSF47741">
    <property type="entry name" value="CO dehydrogenase ISP C-domain like"/>
    <property type="match status" value="1"/>
</dbReference>
<dbReference type="FunFam" id="3.30.365.10:FF:000008">
    <property type="entry name" value="Aldehyde oxidase1"/>
    <property type="match status" value="1"/>
</dbReference>
<comment type="subcellular location">
    <subcellularLocation>
        <location evidence="1">Peroxisome</location>
    </subcellularLocation>
</comment>
<dbReference type="InterPro" id="IPR046867">
    <property type="entry name" value="AldOxase/xan_DH_MoCoBD2"/>
</dbReference>
<sequence length="1153" mass="128668">MHLNSLQDKHMTMAELEKSFGSNTCRCTGYRPILDTIKSFAVDASPELCQRVKDIEDLKICSKTQKICERKCSTKTDNSDWIIVNDLVKATDDKVKALNFGKNHFFKVYHEQEIFDILNKNGVDSYMLIDGNTGKGIVEVFEYPRVLIDISDVKSLKTYSFDQNLILGANISLEDCIKLFRDTAKTNSDFNYLSQFANHFELIAHVPVRKLGSLAGNMMFKHAMPAYQSDVFILFEAIGAMVTIRNSQGRRTTISLTDFLKRNMQGLLIVNFELPPLNNSYIFNSYKIMPRSQNALAIVNAGYLIKWNYKTKTIDHASIVYGNISPDFVHATRTENYLRGKNIFNNQTLQDTIRVLSDELVPKENPPQPSSGCRKKLAIGLFYKFILSISPAGVTSPRLRSGATLIERPVSRGSQDFQTDSSLYPLNQPVQKLEALIQSAGEAQYANDTPWLPREVFGAFVLSTIHVGEIDHIDTTEVLKIEGVLAVYTAKDIPGKNTFTVPGIQLQIVEEEIIASSNVKFYGQPVAIVVAHTEELAASVARKVKVTYKNVSSSPPVLTIDQAKKDSKRYVAGDASIESKGKGDNVKKVIKGIYEIESQYHYYMETMTCVVVPVDKGLEVYNSTQWMDLTQIAIATCLDMKESDVHLMVRRIGGGFGGKISRSSQVATACALVAKKQGVPCRFILPLQTNLTITGKRLPCQCEYEVGVDNDGKIQYLTATILEDNGSSNNEDILSYTIEGFKNCYNTDYFSVKTANLLTDLPSNTFARSPGTCEGMASIEHIMEHIAFEIKKDATAVRLANMRKDDNDLPSLIEDFKKDTDYDKRVKEIEQYNQANRWKKRAIKINIMGFPVVYYGNYSAMVSIYRGDGTVTVSTGGVEMGQGLNTKAAQVCAYELGIPLEYISVIPNYSFVAANNVFSGSSITSESVCYSIIKACATLKERLKDVKEKMTNPTWRELVKKAGDEQVDLTATYMMKDTEEDLKPYTAFAVAILEVELDVLTGRYEMRRADILEDVGLSANPSVDVGQVEGGYIQGIGYFTTEKLVFDKDTGKLLTNRSLNYHVPLALDIPIDFRVKLRYNSKNPNGVLSSKAVGEMGLCTAHGITHALRQCILESRKDSGYATEQWINIDIPYDTESILKALDVKLGEFIVTE</sequence>
<feature type="binding site" evidence="12">
    <location>
        <position position="625"/>
    </location>
    <ligand>
        <name>Mo-molybdopterin</name>
        <dbReference type="ChEBI" id="CHEBI:71302"/>
    </ligand>
    <ligandPart>
        <name>Mo</name>
        <dbReference type="ChEBI" id="CHEBI:28685"/>
    </ligandPart>
</feature>
<evidence type="ECO:0000256" key="6">
    <source>
        <dbReference type="ARBA" id="ARBA00023002"/>
    </source>
</evidence>
<evidence type="ECO:0000259" key="13">
    <source>
        <dbReference type="PROSITE" id="PS51387"/>
    </source>
</evidence>
<evidence type="ECO:0000256" key="3">
    <source>
        <dbReference type="ARBA" id="ARBA00011738"/>
    </source>
</evidence>
<dbReference type="FunFam" id="3.30.365.10:FF:000001">
    <property type="entry name" value="Xanthine dehydrogenase oxidase"/>
    <property type="match status" value="1"/>
</dbReference>
<evidence type="ECO:0000256" key="2">
    <source>
        <dbReference type="ARBA" id="ARBA00006849"/>
    </source>
</evidence>
<evidence type="ECO:0000256" key="11">
    <source>
        <dbReference type="PIRSR" id="PIRSR000127-2"/>
    </source>
</evidence>
<keyword evidence="8" id="KW-0576">Peroxisome</keyword>
<dbReference type="PROSITE" id="PS51387">
    <property type="entry name" value="FAD_PCMH"/>
    <property type="match status" value="1"/>
</dbReference>
<dbReference type="Pfam" id="PF20256">
    <property type="entry name" value="MoCoBD_2"/>
    <property type="match status" value="1"/>
</dbReference>
<comment type="cofactor">
    <cofactor evidence="12">
        <name>Mo-molybdopterin</name>
        <dbReference type="ChEBI" id="CHEBI:71302"/>
    </cofactor>
    <text evidence="12">Binds 1 Mo-molybdopterin (Mo-MPT) cofactor per subunit.</text>
</comment>
<dbReference type="FunFam" id="3.30.390.50:FF:000003">
    <property type="entry name" value="Aldehyde oxidase1"/>
    <property type="match status" value="1"/>
</dbReference>
<comment type="similarity">
    <text evidence="2">Belongs to the xanthine dehydrogenase family.</text>
</comment>
<dbReference type="InterPro" id="IPR000674">
    <property type="entry name" value="Ald_Oxase/Xan_DH_a/b"/>
</dbReference>
<organism evidence="14">
    <name type="scientific">Streltzoviella insularis</name>
    <dbReference type="NCBI Taxonomy" id="1206366"/>
    <lineage>
        <taxon>Eukaryota</taxon>
        <taxon>Metazoa</taxon>
        <taxon>Ecdysozoa</taxon>
        <taxon>Arthropoda</taxon>
        <taxon>Hexapoda</taxon>
        <taxon>Insecta</taxon>
        <taxon>Pterygota</taxon>
        <taxon>Neoptera</taxon>
        <taxon>Endopterygota</taxon>
        <taxon>Lepidoptera</taxon>
        <taxon>Glossata</taxon>
        <taxon>Ditrysia</taxon>
        <taxon>Cossoidea</taxon>
        <taxon>Cossidae</taxon>
        <taxon>Cossinae</taxon>
        <taxon>Streltzoviella</taxon>
    </lineage>
</organism>
<dbReference type="Gene3D" id="1.10.150.120">
    <property type="entry name" value="[2Fe-2S]-binding domain"/>
    <property type="match status" value="1"/>
</dbReference>
<dbReference type="GO" id="GO:0005506">
    <property type="term" value="F:iron ion binding"/>
    <property type="evidence" value="ECO:0007669"/>
    <property type="project" value="InterPro"/>
</dbReference>
<dbReference type="GO" id="GO:0005777">
    <property type="term" value="C:peroxisome"/>
    <property type="evidence" value="ECO:0007669"/>
    <property type="project" value="UniProtKB-SubCell"/>
</dbReference>
<dbReference type="SUPFAM" id="SSF56176">
    <property type="entry name" value="FAD-binding/transporter-associated domain-like"/>
    <property type="match status" value="1"/>
</dbReference>
<dbReference type="InterPro" id="IPR016169">
    <property type="entry name" value="FAD-bd_PCMH_sub2"/>
</dbReference>
<evidence type="ECO:0000256" key="9">
    <source>
        <dbReference type="ARBA" id="ARBA00034078"/>
    </source>
</evidence>
<feature type="binding site" evidence="12">
    <location>
        <position position="768"/>
    </location>
    <ligand>
        <name>Mo-molybdopterin</name>
        <dbReference type="ChEBI" id="CHEBI:71302"/>
    </ligand>
    <ligandPart>
        <name>Mo</name>
        <dbReference type="ChEBI" id="CHEBI:28685"/>
    </ligandPart>
</feature>
<comment type="subunit">
    <text evidence="3">Homodimer.</text>
</comment>
<dbReference type="SMART" id="SM01008">
    <property type="entry name" value="Ald_Xan_dh_C"/>
    <property type="match status" value="1"/>
</dbReference>
<dbReference type="Gene3D" id="3.30.390.50">
    <property type="entry name" value="CO dehydrogenase flavoprotein, C-terminal domain"/>
    <property type="match status" value="1"/>
</dbReference>
<dbReference type="Gene3D" id="3.30.365.10">
    <property type="entry name" value="Aldehyde oxidase/xanthine dehydrogenase, molybdopterin binding domain"/>
    <property type="match status" value="4"/>
</dbReference>
<dbReference type="Gene3D" id="3.90.1170.50">
    <property type="entry name" value="Aldehyde oxidase/xanthine dehydrogenase, a/b hammerhead"/>
    <property type="match status" value="1"/>
</dbReference>
<comment type="cofactor">
    <cofactor evidence="11">
        <name>FAD</name>
        <dbReference type="ChEBI" id="CHEBI:57692"/>
    </cofactor>
</comment>
<keyword evidence="6" id="KW-0560">Oxidoreductase</keyword>
<evidence type="ECO:0000256" key="5">
    <source>
        <dbReference type="ARBA" id="ARBA00022714"/>
    </source>
</evidence>
<dbReference type="Gene3D" id="3.30.465.10">
    <property type="match status" value="1"/>
</dbReference>
<dbReference type="InterPro" id="IPR008274">
    <property type="entry name" value="AldOxase/xan_DH_MoCoBD1"/>
</dbReference>
<keyword evidence="5 12" id="KW-0001">2Fe-2S</keyword>
<dbReference type="AlphaFoldDB" id="A0A7D5UMR5"/>
<dbReference type="InterPro" id="IPR005107">
    <property type="entry name" value="CO_DH_flav_C"/>
</dbReference>
<keyword evidence="12" id="KW-0479">Metal-binding</keyword>
<dbReference type="PIRSF" id="PIRSF000127">
    <property type="entry name" value="Xanthine_DH"/>
    <property type="match status" value="1"/>
</dbReference>
<name>A0A7D5UMR5_9NEOP</name>
<keyword evidence="11" id="KW-0274">FAD</keyword>
<dbReference type="InterPro" id="IPR002346">
    <property type="entry name" value="Mopterin_DH_FAD-bd"/>
</dbReference>
<feature type="binding site" evidence="12">
    <location>
        <position position="25"/>
    </location>
    <ligand>
        <name>[2Fe-2S] cluster</name>
        <dbReference type="ChEBI" id="CHEBI:190135"/>
        <label>2</label>
    </ligand>
</feature>
<reference evidence="14" key="2">
    <citation type="submission" date="2020-04" db="EMBL/GenBank/DDBJ databases">
        <authorList>
            <person name="Yang Y."/>
        </authorList>
    </citation>
    <scope>NUCLEOTIDE SEQUENCE</scope>
    <source>
        <tissue evidence="14">Antennae</tissue>
    </source>
</reference>
<evidence type="ECO:0000256" key="1">
    <source>
        <dbReference type="ARBA" id="ARBA00004275"/>
    </source>
</evidence>